<reference evidence="1" key="1">
    <citation type="submission" date="2021-02" db="EMBL/GenBank/DDBJ databases">
        <authorList>
            <person name="Nowell W R."/>
        </authorList>
    </citation>
    <scope>NUCLEOTIDE SEQUENCE</scope>
</reference>
<protein>
    <submittedName>
        <fullName evidence="1">Uncharacterized protein</fullName>
    </submittedName>
</protein>
<sequence length="40" mass="4483">MKNDVKCGLLHCEGGMPYPRVASSNFMIFNVNTREGSFEC</sequence>
<gene>
    <name evidence="1" type="ORF">OTI717_LOCUS41195</name>
</gene>
<feature type="non-terminal residue" evidence="1">
    <location>
        <position position="1"/>
    </location>
</feature>
<comment type="caution">
    <text evidence="1">The sequence shown here is derived from an EMBL/GenBank/DDBJ whole genome shotgun (WGS) entry which is preliminary data.</text>
</comment>
<dbReference type="AlphaFoldDB" id="A0A820G8A6"/>
<dbReference type="Proteomes" id="UP000663823">
    <property type="component" value="Unassembled WGS sequence"/>
</dbReference>
<proteinExistence type="predicted"/>
<evidence type="ECO:0000313" key="2">
    <source>
        <dbReference type="Proteomes" id="UP000663823"/>
    </source>
</evidence>
<evidence type="ECO:0000313" key="1">
    <source>
        <dbReference type="EMBL" id="CAF4273819.1"/>
    </source>
</evidence>
<organism evidence="1 2">
    <name type="scientific">Rotaria sordida</name>
    <dbReference type="NCBI Taxonomy" id="392033"/>
    <lineage>
        <taxon>Eukaryota</taxon>
        <taxon>Metazoa</taxon>
        <taxon>Spiralia</taxon>
        <taxon>Gnathifera</taxon>
        <taxon>Rotifera</taxon>
        <taxon>Eurotatoria</taxon>
        <taxon>Bdelloidea</taxon>
        <taxon>Philodinida</taxon>
        <taxon>Philodinidae</taxon>
        <taxon>Rotaria</taxon>
    </lineage>
</organism>
<name>A0A820G8A6_9BILA</name>
<dbReference type="EMBL" id="CAJOAX010038765">
    <property type="protein sequence ID" value="CAF4273819.1"/>
    <property type="molecule type" value="Genomic_DNA"/>
</dbReference>
<accession>A0A820G8A6</accession>